<dbReference type="OrthoDB" id="203440at2759"/>
<dbReference type="AlphaFoldDB" id="A0A7J7N0R9"/>
<dbReference type="EMBL" id="JACGCM010001161">
    <property type="protein sequence ID" value="KAF6160644.1"/>
    <property type="molecule type" value="Genomic_DNA"/>
</dbReference>
<evidence type="ECO:0000256" key="1">
    <source>
        <dbReference type="SAM" id="MobiDB-lite"/>
    </source>
</evidence>
<gene>
    <name evidence="2" type="ORF">GIB67_019584</name>
</gene>
<dbReference type="InterPro" id="IPR007146">
    <property type="entry name" value="Sas10/Utp3/C1D"/>
</dbReference>
<evidence type="ECO:0008006" key="4">
    <source>
        <dbReference type="Google" id="ProtNLM"/>
    </source>
</evidence>
<feature type="region of interest" description="Disordered" evidence="1">
    <location>
        <begin position="294"/>
        <end position="327"/>
    </location>
</feature>
<evidence type="ECO:0000313" key="3">
    <source>
        <dbReference type="Proteomes" id="UP000541444"/>
    </source>
</evidence>
<proteinExistence type="predicted"/>
<dbReference type="GO" id="GO:0000462">
    <property type="term" value="P:maturation of SSU-rRNA from tricistronic rRNA transcript (SSU-rRNA, 5.8S rRNA, LSU-rRNA)"/>
    <property type="evidence" value="ECO:0007669"/>
    <property type="project" value="TreeGrafter"/>
</dbReference>
<comment type="caution">
    <text evidence="2">The sequence shown here is derived from an EMBL/GenBank/DDBJ whole genome shotgun (WGS) entry which is preliminary data.</text>
</comment>
<reference evidence="2 3" key="1">
    <citation type="journal article" date="2020" name="IScience">
        <title>Genome Sequencing of the Endangered Kingdonia uniflora (Circaeasteraceae, Ranunculales) Reveals Potential Mechanisms of Evolutionary Specialization.</title>
        <authorList>
            <person name="Sun Y."/>
            <person name="Deng T."/>
            <person name="Zhang A."/>
            <person name="Moore M.J."/>
            <person name="Landis J.B."/>
            <person name="Lin N."/>
            <person name="Zhang H."/>
            <person name="Zhang X."/>
            <person name="Huang J."/>
            <person name="Zhang X."/>
            <person name="Sun H."/>
            <person name="Wang H."/>
        </authorList>
    </citation>
    <scope>NUCLEOTIDE SEQUENCE [LARGE SCALE GENOMIC DNA]</scope>
    <source>
        <strain evidence="2">TB1705</strain>
        <tissue evidence="2">Leaf</tissue>
    </source>
</reference>
<dbReference type="Pfam" id="PF04000">
    <property type="entry name" value="Sas10_Utp3"/>
    <property type="match status" value="1"/>
</dbReference>
<dbReference type="Proteomes" id="UP000541444">
    <property type="component" value="Unassembled WGS sequence"/>
</dbReference>
<keyword evidence="3" id="KW-1185">Reference proteome</keyword>
<dbReference type="PANTHER" id="PTHR13237:SF9">
    <property type="entry name" value="NEUROGUIDIN"/>
    <property type="match status" value="1"/>
</dbReference>
<protein>
    <recommendedName>
        <fullName evidence="4">Neuroguidin</fullName>
    </recommendedName>
</protein>
<accession>A0A7J7N0R9</accession>
<sequence>MGEVVESKSLEEVVTEETPNLVALLKQIKQGLDIVMIKVKALTAKVRESQLLTSDGISYLEAKHLLLLSYCQSMVYYLLRKAKGLSIEGHPVVRSLVEIRLFLEKIRPIDKKMEYQIQKFTGVGGSAVAEVAGKEKEVEDSQSSDLLRHRANPDQLVSKTTNGHQNDDGLFHPNKFAPQTIEENKMTKQDKLAQRRQKEELRKAKQNPYVRELMDEIEEKPEEVKESRGSESKEVFRFKEKMNKRARDEENLFTRAPLTRVEKKKEQHLKKLKNGLDSLTDGFFSEIKTFTEDDDGKHMSGFNRASRGGNKFNKHKVYQAYHNDDSG</sequence>
<dbReference type="PANTHER" id="PTHR13237">
    <property type="entry name" value="SOMETHING ABOUT SILENCING PROTEIN 10-RELATED"/>
    <property type="match status" value="1"/>
</dbReference>
<name>A0A7J7N0R9_9MAGN</name>
<evidence type="ECO:0000313" key="2">
    <source>
        <dbReference type="EMBL" id="KAF6160644.1"/>
    </source>
</evidence>
<organism evidence="2 3">
    <name type="scientific">Kingdonia uniflora</name>
    <dbReference type="NCBI Taxonomy" id="39325"/>
    <lineage>
        <taxon>Eukaryota</taxon>
        <taxon>Viridiplantae</taxon>
        <taxon>Streptophyta</taxon>
        <taxon>Embryophyta</taxon>
        <taxon>Tracheophyta</taxon>
        <taxon>Spermatophyta</taxon>
        <taxon>Magnoliopsida</taxon>
        <taxon>Ranunculales</taxon>
        <taxon>Circaeasteraceae</taxon>
        <taxon>Kingdonia</taxon>
    </lineage>
</organism>
<dbReference type="GO" id="GO:0032040">
    <property type="term" value="C:small-subunit processome"/>
    <property type="evidence" value="ECO:0007669"/>
    <property type="project" value="TreeGrafter"/>
</dbReference>